<reference evidence="10 11" key="1">
    <citation type="submission" date="2015-09" db="EMBL/GenBank/DDBJ databases">
        <title>Genome announcement of multiple Pseudomonas syringae strains.</title>
        <authorList>
            <person name="Thakur S."/>
            <person name="Wang P.W."/>
            <person name="Gong Y."/>
            <person name="Weir B.S."/>
            <person name="Guttman D.S."/>
        </authorList>
    </citation>
    <scope>NUCLEOTIDE SEQUENCE [LARGE SCALE GENOMIC DNA]</scope>
    <source>
        <strain evidence="10 11">ICMP3882</strain>
    </source>
</reference>
<protein>
    <submittedName>
        <fullName evidence="10">Acyltransferase family protein</fullName>
    </submittedName>
</protein>
<comment type="caution">
    <text evidence="10">The sequence shown here is derived from an EMBL/GenBank/DDBJ whole genome shotgun (WGS) entry which is preliminary data.</text>
</comment>
<dbReference type="PATRIC" id="fig|55398.3.peg.3565"/>
<evidence type="ECO:0000313" key="11">
    <source>
        <dbReference type="Proteomes" id="UP000050554"/>
    </source>
</evidence>
<feature type="transmembrane region" description="Helical" evidence="8">
    <location>
        <begin position="380"/>
        <end position="400"/>
    </location>
</feature>
<evidence type="ECO:0000256" key="2">
    <source>
        <dbReference type="ARBA" id="ARBA00022448"/>
    </source>
</evidence>
<dbReference type="Gene3D" id="1.20.1250.20">
    <property type="entry name" value="MFS general substrate transporter like domains"/>
    <property type="match status" value="1"/>
</dbReference>
<feature type="transmembrane region" description="Helical" evidence="8">
    <location>
        <begin position="316"/>
        <end position="335"/>
    </location>
</feature>
<dbReference type="GO" id="GO:0022857">
    <property type="term" value="F:transmembrane transporter activity"/>
    <property type="evidence" value="ECO:0007669"/>
    <property type="project" value="InterPro"/>
</dbReference>
<keyword evidence="10" id="KW-0808">Transferase</keyword>
<name>A0A0P9YXJ3_PSESI</name>
<dbReference type="GO" id="GO:0016746">
    <property type="term" value="F:acyltransferase activity"/>
    <property type="evidence" value="ECO:0007669"/>
    <property type="project" value="UniProtKB-KW"/>
</dbReference>
<feature type="transmembrane region" description="Helical" evidence="8">
    <location>
        <begin position="634"/>
        <end position="653"/>
    </location>
</feature>
<dbReference type="Pfam" id="PF07690">
    <property type="entry name" value="MFS_1"/>
    <property type="match status" value="1"/>
</dbReference>
<dbReference type="SMART" id="SM00563">
    <property type="entry name" value="PlsC"/>
    <property type="match status" value="1"/>
</dbReference>
<feature type="transmembrane region" description="Helical" evidence="8">
    <location>
        <begin position="528"/>
        <end position="547"/>
    </location>
</feature>
<dbReference type="Proteomes" id="UP000050554">
    <property type="component" value="Unassembled WGS sequence"/>
</dbReference>
<feature type="domain" description="Phospholipid/glycerol acyltransferase" evidence="9">
    <location>
        <begin position="690"/>
        <end position="806"/>
    </location>
</feature>
<evidence type="ECO:0000256" key="7">
    <source>
        <dbReference type="SAM" id="MobiDB-lite"/>
    </source>
</evidence>
<gene>
    <name evidence="10" type="ORF">ALO47_04966</name>
</gene>
<feature type="transmembrane region" description="Helical" evidence="8">
    <location>
        <begin position="605"/>
        <end position="628"/>
    </location>
</feature>
<evidence type="ECO:0000256" key="5">
    <source>
        <dbReference type="ARBA" id="ARBA00022989"/>
    </source>
</evidence>
<dbReference type="EMBL" id="LJRF01000026">
    <property type="protein sequence ID" value="KPY50770.1"/>
    <property type="molecule type" value="Genomic_DNA"/>
</dbReference>
<feature type="transmembrane region" description="Helical" evidence="8">
    <location>
        <begin position="567"/>
        <end position="593"/>
    </location>
</feature>
<evidence type="ECO:0000256" key="6">
    <source>
        <dbReference type="ARBA" id="ARBA00023136"/>
    </source>
</evidence>
<keyword evidence="10" id="KW-0012">Acyltransferase</keyword>
<evidence type="ECO:0000313" key="10">
    <source>
        <dbReference type="EMBL" id="KPY50770.1"/>
    </source>
</evidence>
<organism evidence="10 11">
    <name type="scientific">Pseudomonas syringae pv. ribicola</name>
    <dbReference type="NCBI Taxonomy" id="55398"/>
    <lineage>
        <taxon>Bacteria</taxon>
        <taxon>Pseudomonadati</taxon>
        <taxon>Pseudomonadota</taxon>
        <taxon>Gammaproteobacteria</taxon>
        <taxon>Pseudomonadales</taxon>
        <taxon>Pseudomonadaceae</taxon>
        <taxon>Pseudomonas</taxon>
    </lineage>
</organism>
<accession>A0A0P9YXJ3</accession>
<feature type="region of interest" description="Disordered" evidence="7">
    <location>
        <begin position="101"/>
        <end position="123"/>
    </location>
</feature>
<keyword evidence="6 8" id="KW-0472">Membrane</keyword>
<dbReference type="AlphaFoldDB" id="A0A0P9YXJ3"/>
<dbReference type="PANTHER" id="PTHR43266">
    <property type="entry name" value="MACROLIDE-EFFLUX PROTEIN"/>
    <property type="match status" value="1"/>
</dbReference>
<feature type="transmembrane region" description="Helical" evidence="8">
    <location>
        <begin position="285"/>
        <end position="304"/>
    </location>
</feature>
<evidence type="ECO:0000256" key="3">
    <source>
        <dbReference type="ARBA" id="ARBA00022475"/>
    </source>
</evidence>
<evidence type="ECO:0000256" key="4">
    <source>
        <dbReference type="ARBA" id="ARBA00022692"/>
    </source>
</evidence>
<dbReference type="InterPro" id="IPR036259">
    <property type="entry name" value="MFS_trans_sf"/>
</dbReference>
<evidence type="ECO:0000259" key="9">
    <source>
        <dbReference type="SMART" id="SM00563"/>
    </source>
</evidence>
<dbReference type="InterPro" id="IPR002123">
    <property type="entry name" value="Plipid/glycerol_acylTrfase"/>
</dbReference>
<keyword evidence="2" id="KW-0813">Transport</keyword>
<keyword evidence="5 8" id="KW-1133">Transmembrane helix</keyword>
<keyword evidence="3" id="KW-1003">Cell membrane</keyword>
<evidence type="ECO:0000256" key="1">
    <source>
        <dbReference type="ARBA" id="ARBA00004651"/>
    </source>
</evidence>
<feature type="transmembrane region" description="Helical" evidence="8">
    <location>
        <begin position="497"/>
        <end position="516"/>
    </location>
</feature>
<dbReference type="CDD" id="cd07989">
    <property type="entry name" value="LPLAT_AGPAT-like"/>
    <property type="match status" value="1"/>
</dbReference>
<dbReference type="InterPro" id="IPR011701">
    <property type="entry name" value="MFS"/>
</dbReference>
<keyword evidence="4 8" id="KW-0812">Transmembrane</keyword>
<comment type="subcellular location">
    <subcellularLocation>
        <location evidence="1">Cell membrane</location>
        <topology evidence="1">Multi-pass membrane protein</topology>
    </subcellularLocation>
</comment>
<dbReference type="CDD" id="cd06173">
    <property type="entry name" value="MFS_MefA_like"/>
    <property type="match status" value="1"/>
</dbReference>
<feature type="transmembrane region" description="Helical" evidence="8">
    <location>
        <begin position="341"/>
        <end position="359"/>
    </location>
</feature>
<sequence>MRAGAGGVGHGSDQNIHPQHNAFELQRNVRQHADQADQRDHDCQRLGLAVARRNEVGNRRDVFLFADQHHLLQHPGRQHHQHDRTQVNRQERPQLFGCLTHGTKKRPAGAVDRQRQAVDPGTHGRAQRCAVAVAIEGNGKHDCHIGQGNGGDQPAGQRHIGFQNVSTALSLARRLHFVFLDQGRAWRGVAAEAIASARFKAGNILSTFSGVASSMCLGLAATPVCPSLSGPRTMSQQSQFSLLGKRRFLPFFVTQSLGAFNDNVFKQSLILAILYKLAIDGDRSIYVNLCALLFILPFFLFSALAGQFGEKYPKDALIRIIKFGEIVIMAVGAAGFLFNHLWMMLAALFAMGTHSALFGPVKYSILPQHLRESELVGGNALVEMGTFLAILAGTISAGVMMSSTHYAWIVSAAIVLIACLGFLASFGIPKAAAASPEMKLNWNIFTQSWATLRMGLGQTPAVSRSIVGNSWFWFVGAIYLTQIPAYAQEWMYGDETVVTLILTVFSVGIALGSLLCERLSGHKVEIGLVPFGSMGITIFGLLLWWHSGGFPQNVQANDWLAILSDGQGWWVLFDILGIGVFGGFYIVPLYALIQSRTPEKERSRVIAANNILNALFMVVSAIVSILLLSFAKLTIPHLFLVVSLLNVAVNVYIFRIVPEFTMRFLIWLLGHSMYRVEHRNLNLIPDEGAALLVCNHVSFVDALLIAGSVRRPIRFVMYYKIYQLPVLNFIFRTAGTIPIAGRNEDMEIYEQSFKRIAQYLAEGELVCIFPEGKLTTDGEISGFKSGMTRILQETSVPVIPMALQGLWGSFFSRDPEKGLFRRLWSRVVLVAGAPIAADAAAPVDVREQVKALRGTVR</sequence>
<evidence type="ECO:0000256" key="8">
    <source>
        <dbReference type="SAM" id="Phobius"/>
    </source>
</evidence>
<proteinExistence type="predicted"/>
<dbReference type="GO" id="GO:0005886">
    <property type="term" value="C:plasma membrane"/>
    <property type="evidence" value="ECO:0007669"/>
    <property type="project" value="UniProtKB-SubCell"/>
</dbReference>
<dbReference type="Pfam" id="PF01553">
    <property type="entry name" value="Acyltransferase"/>
    <property type="match status" value="1"/>
</dbReference>
<dbReference type="SUPFAM" id="SSF69593">
    <property type="entry name" value="Glycerol-3-phosphate (1)-acyltransferase"/>
    <property type="match status" value="1"/>
</dbReference>
<dbReference type="PANTHER" id="PTHR43266:SF2">
    <property type="entry name" value="MAJOR FACILITATOR SUPERFAMILY (MFS) PROFILE DOMAIN-CONTAINING PROTEIN"/>
    <property type="match status" value="1"/>
</dbReference>
<feature type="transmembrane region" description="Helical" evidence="8">
    <location>
        <begin position="406"/>
        <end position="428"/>
    </location>
</feature>
<dbReference type="SUPFAM" id="SSF103473">
    <property type="entry name" value="MFS general substrate transporter"/>
    <property type="match status" value="1"/>
</dbReference>